<gene>
    <name evidence="1" type="ORF">YP76_20110</name>
</gene>
<protein>
    <submittedName>
        <fullName evidence="1">Uncharacterized protein</fullName>
    </submittedName>
</protein>
<dbReference type="RefSeq" id="WP_046765398.1">
    <property type="nucleotide sequence ID" value="NZ_LBIC01000010.1"/>
</dbReference>
<comment type="caution">
    <text evidence="1">The sequence shown here is derived from an EMBL/GenBank/DDBJ whole genome shotgun (WGS) entry which is preliminary data.</text>
</comment>
<sequence>MFNLTSFDDIAEITGGIEITNPCMVERIRRAADGLNRHEIAARLADAITDAADAAHTRRWQEQAYGQASPDAIVDQEYHDDLVLAWTLVAAENQPMNLASLFAHDGSVH</sequence>
<dbReference type="EMBL" id="LBIC01000010">
    <property type="protein sequence ID" value="KKW90312.1"/>
    <property type="molecule type" value="Genomic_DNA"/>
</dbReference>
<dbReference type="STRING" id="56193.YP76_20110"/>
<dbReference type="PATRIC" id="fig|56193.3.peg.4227"/>
<keyword evidence="2" id="KW-1185">Reference proteome</keyword>
<evidence type="ECO:0000313" key="1">
    <source>
        <dbReference type="EMBL" id="KKW90312.1"/>
    </source>
</evidence>
<reference evidence="1 2" key="1">
    <citation type="submission" date="2015-04" db="EMBL/GenBank/DDBJ databases">
        <title>Genome sequence of aromatic hydrocarbons-degrading Sphingobium chungbukense DJ77.</title>
        <authorList>
            <person name="Kim Y.-C."/>
            <person name="Chae J.-C."/>
        </authorList>
    </citation>
    <scope>NUCLEOTIDE SEQUENCE [LARGE SCALE GENOMIC DNA]</scope>
    <source>
        <strain evidence="1 2">DJ77</strain>
    </source>
</reference>
<accession>A0A0M3AJQ4</accession>
<organism evidence="1 2">
    <name type="scientific">Sphingobium chungbukense</name>
    <dbReference type="NCBI Taxonomy" id="56193"/>
    <lineage>
        <taxon>Bacteria</taxon>
        <taxon>Pseudomonadati</taxon>
        <taxon>Pseudomonadota</taxon>
        <taxon>Alphaproteobacteria</taxon>
        <taxon>Sphingomonadales</taxon>
        <taxon>Sphingomonadaceae</taxon>
        <taxon>Sphingobium</taxon>
    </lineage>
</organism>
<dbReference type="Proteomes" id="UP000033874">
    <property type="component" value="Unassembled WGS sequence"/>
</dbReference>
<proteinExistence type="predicted"/>
<evidence type="ECO:0000313" key="2">
    <source>
        <dbReference type="Proteomes" id="UP000033874"/>
    </source>
</evidence>
<dbReference type="AlphaFoldDB" id="A0A0M3AJQ4"/>
<name>A0A0M3AJQ4_9SPHN</name>